<protein>
    <submittedName>
        <fullName evidence="2">Cupin domain-containing protein</fullName>
    </submittedName>
</protein>
<reference evidence="2 3" key="1">
    <citation type="journal article" date="2024" name="Environ. Microbiol.">
        <title>Novel evolutionary insights on the interactions of the Holosporales (Alphaproteobacteria) with eukaryotic hosts from comparative genomics.</title>
        <authorList>
            <person name="Giovannini M."/>
            <person name="Petroni G."/>
            <person name="Castelli M."/>
        </authorList>
    </citation>
    <scope>NUCLEOTIDE SEQUENCE [LARGE SCALE GENOMIC DNA]</scope>
    <source>
        <strain evidence="2 3">US_Bl 15I1</strain>
    </source>
</reference>
<accession>A0ABZ2C0Y5</accession>
<sequence length="122" mass="13864">MRLDKAINFEEKFSTLSEVWTPKILAKFDNYYLKAAKMQGEFVWHSHPEVDELFIVVLGYLKILFRDGEVNIAPGECYIVPKGVEHKPVAEKQVHCLLIEVAGTLNTGNLGGDKTVSQEEWI</sequence>
<gene>
    <name evidence="2" type="ORF">Bealeia1_00344</name>
</gene>
<dbReference type="Pfam" id="PF07883">
    <property type="entry name" value="Cupin_2"/>
    <property type="match status" value="1"/>
</dbReference>
<evidence type="ECO:0000313" key="3">
    <source>
        <dbReference type="Proteomes" id="UP001330434"/>
    </source>
</evidence>
<name>A0ABZ2C0Y5_9PROT</name>
<dbReference type="Gene3D" id="2.60.120.10">
    <property type="entry name" value="Jelly Rolls"/>
    <property type="match status" value="1"/>
</dbReference>
<keyword evidence="3" id="KW-1185">Reference proteome</keyword>
<dbReference type="InterPro" id="IPR052044">
    <property type="entry name" value="PKS_Associated_Protein"/>
</dbReference>
<dbReference type="PANTHER" id="PTHR36114:SF1">
    <property type="entry name" value="16.7 KDA PROTEIN IN WHIE LOCUS"/>
    <property type="match status" value="1"/>
</dbReference>
<dbReference type="SUPFAM" id="SSF51182">
    <property type="entry name" value="RmlC-like cupins"/>
    <property type="match status" value="1"/>
</dbReference>
<dbReference type="CDD" id="cd02226">
    <property type="entry name" value="cupin_YdbB-like"/>
    <property type="match status" value="1"/>
</dbReference>
<dbReference type="InterPro" id="IPR011051">
    <property type="entry name" value="RmlC_Cupin_sf"/>
</dbReference>
<proteinExistence type="predicted"/>
<evidence type="ECO:0000259" key="1">
    <source>
        <dbReference type="Pfam" id="PF07883"/>
    </source>
</evidence>
<dbReference type="Proteomes" id="UP001330434">
    <property type="component" value="Chromosome"/>
</dbReference>
<dbReference type="InterPro" id="IPR014710">
    <property type="entry name" value="RmlC-like_jellyroll"/>
</dbReference>
<dbReference type="RefSeq" id="WP_331256696.1">
    <property type="nucleotide sequence ID" value="NZ_CP133270.1"/>
</dbReference>
<dbReference type="InterPro" id="IPR013096">
    <property type="entry name" value="Cupin_2"/>
</dbReference>
<evidence type="ECO:0000313" key="2">
    <source>
        <dbReference type="EMBL" id="WVX66171.1"/>
    </source>
</evidence>
<dbReference type="PANTHER" id="PTHR36114">
    <property type="entry name" value="16.7 KDA PROTEIN IN WHIE LOCUS"/>
    <property type="match status" value="1"/>
</dbReference>
<dbReference type="EMBL" id="CP133270">
    <property type="protein sequence ID" value="WVX66171.1"/>
    <property type="molecule type" value="Genomic_DNA"/>
</dbReference>
<feature type="domain" description="Cupin type-2" evidence="1">
    <location>
        <begin position="40"/>
        <end position="100"/>
    </location>
</feature>
<organism evidence="2 3">
    <name type="scientific">Candidatus Bealeia paramacronuclearis</name>
    <dbReference type="NCBI Taxonomy" id="1921001"/>
    <lineage>
        <taxon>Bacteria</taxon>
        <taxon>Pseudomonadati</taxon>
        <taxon>Pseudomonadota</taxon>
        <taxon>Alphaproteobacteria</taxon>
        <taxon>Holosporales</taxon>
        <taxon>Holosporaceae</taxon>
        <taxon>Candidatus Bealeia</taxon>
    </lineage>
</organism>